<dbReference type="Proteomes" id="UP001589619">
    <property type="component" value="Unassembled WGS sequence"/>
</dbReference>
<sequence>MTLRKTAFVLTVGLLAAVIASGCGPQSTVKQQQLNQRDDTQGGTGNKTHSGNLHSK</sequence>
<evidence type="ECO:0008006" key="5">
    <source>
        <dbReference type="Google" id="ProtNLM"/>
    </source>
</evidence>
<keyword evidence="4" id="KW-1185">Reference proteome</keyword>
<dbReference type="EMBL" id="JBHMAG010000004">
    <property type="protein sequence ID" value="MFB9750810.1"/>
    <property type="molecule type" value="Genomic_DNA"/>
</dbReference>
<feature type="region of interest" description="Disordered" evidence="1">
    <location>
        <begin position="24"/>
        <end position="56"/>
    </location>
</feature>
<feature type="chain" id="PRO_5047262927" description="Lipoprotein" evidence="2">
    <location>
        <begin position="23"/>
        <end position="56"/>
    </location>
</feature>
<organism evidence="3 4">
    <name type="scientific">Paenibacillus hodogayensis</name>
    <dbReference type="NCBI Taxonomy" id="279208"/>
    <lineage>
        <taxon>Bacteria</taxon>
        <taxon>Bacillati</taxon>
        <taxon>Bacillota</taxon>
        <taxon>Bacilli</taxon>
        <taxon>Bacillales</taxon>
        <taxon>Paenibacillaceae</taxon>
        <taxon>Paenibacillus</taxon>
    </lineage>
</organism>
<keyword evidence="2" id="KW-0732">Signal</keyword>
<name>A0ABV5VRA8_9BACL</name>
<gene>
    <name evidence="3" type="ORF">ACFFNY_04410</name>
</gene>
<dbReference type="RefSeq" id="WP_344905095.1">
    <property type="nucleotide sequence ID" value="NZ_BAAAYO010000002.1"/>
</dbReference>
<feature type="signal peptide" evidence="2">
    <location>
        <begin position="1"/>
        <end position="22"/>
    </location>
</feature>
<comment type="caution">
    <text evidence="3">The sequence shown here is derived from an EMBL/GenBank/DDBJ whole genome shotgun (WGS) entry which is preliminary data.</text>
</comment>
<reference evidence="3 4" key="1">
    <citation type="submission" date="2024-09" db="EMBL/GenBank/DDBJ databases">
        <authorList>
            <person name="Sun Q."/>
            <person name="Mori K."/>
        </authorList>
    </citation>
    <scope>NUCLEOTIDE SEQUENCE [LARGE SCALE GENOMIC DNA]</scope>
    <source>
        <strain evidence="3 4">JCM 12520</strain>
    </source>
</reference>
<proteinExistence type="predicted"/>
<protein>
    <recommendedName>
        <fullName evidence="5">Lipoprotein</fullName>
    </recommendedName>
</protein>
<evidence type="ECO:0000313" key="4">
    <source>
        <dbReference type="Proteomes" id="UP001589619"/>
    </source>
</evidence>
<accession>A0ABV5VRA8</accession>
<feature type="compositionally biased region" description="Polar residues" evidence="1">
    <location>
        <begin position="46"/>
        <end position="56"/>
    </location>
</feature>
<feature type="compositionally biased region" description="Polar residues" evidence="1">
    <location>
        <begin position="24"/>
        <end position="35"/>
    </location>
</feature>
<evidence type="ECO:0000256" key="1">
    <source>
        <dbReference type="SAM" id="MobiDB-lite"/>
    </source>
</evidence>
<evidence type="ECO:0000256" key="2">
    <source>
        <dbReference type="SAM" id="SignalP"/>
    </source>
</evidence>
<dbReference type="PROSITE" id="PS51257">
    <property type="entry name" value="PROKAR_LIPOPROTEIN"/>
    <property type="match status" value="1"/>
</dbReference>
<evidence type="ECO:0000313" key="3">
    <source>
        <dbReference type="EMBL" id="MFB9750810.1"/>
    </source>
</evidence>